<sequence>MNYDFLPLKITDSSMAQTSVLINYIRSAASLPT</sequence>
<reference evidence="1" key="1">
    <citation type="submission" date="2014-11" db="EMBL/GenBank/DDBJ databases">
        <authorList>
            <person name="Amaro Gonzalez C."/>
        </authorList>
    </citation>
    <scope>NUCLEOTIDE SEQUENCE</scope>
</reference>
<organism evidence="1">
    <name type="scientific">Anguilla anguilla</name>
    <name type="common">European freshwater eel</name>
    <name type="synonym">Muraena anguilla</name>
    <dbReference type="NCBI Taxonomy" id="7936"/>
    <lineage>
        <taxon>Eukaryota</taxon>
        <taxon>Metazoa</taxon>
        <taxon>Chordata</taxon>
        <taxon>Craniata</taxon>
        <taxon>Vertebrata</taxon>
        <taxon>Euteleostomi</taxon>
        <taxon>Actinopterygii</taxon>
        <taxon>Neopterygii</taxon>
        <taxon>Teleostei</taxon>
        <taxon>Anguilliformes</taxon>
        <taxon>Anguillidae</taxon>
        <taxon>Anguilla</taxon>
    </lineage>
</organism>
<name>A0A0E9QVV1_ANGAN</name>
<protein>
    <submittedName>
        <fullName evidence="1">Uncharacterized protein</fullName>
    </submittedName>
</protein>
<reference evidence="1" key="2">
    <citation type="journal article" date="2015" name="Fish Shellfish Immunol.">
        <title>Early steps in the European eel (Anguilla anguilla)-Vibrio vulnificus interaction in the gills: Role of the RtxA13 toxin.</title>
        <authorList>
            <person name="Callol A."/>
            <person name="Pajuelo D."/>
            <person name="Ebbesson L."/>
            <person name="Teles M."/>
            <person name="MacKenzie S."/>
            <person name="Amaro C."/>
        </authorList>
    </citation>
    <scope>NUCLEOTIDE SEQUENCE</scope>
</reference>
<accession>A0A0E9QVV1</accession>
<dbReference type="EMBL" id="GBXM01087618">
    <property type="protein sequence ID" value="JAH20959.1"/>
    <property type="molecule type" value="Transcribed_RNA"/>
</dbReference>
<dbReference type="AlphaFoldDB" id="A0A0E9QVV1"/>
<proteinExistence type="predicted"/>
<evidence type="ECO:0000313" key="1">
    <source>
        <dbReference type="EMBL" id="JAH20959.1"/>
    </source>
</evidence>